<sequence>MEPKSPQLVDLLWNDIIFQYIFPLLSIRDLYRLRATSKSYKELVEAYFFIVHAKNLRVLKLNNCTWFTSGCLEALTLHQHHLENIDFSNTCIGDHNTMNMFLKKSKHLSKIHVENVQIITDESLFYIGQHCPLLRKINIRQNFHVTEKGIRLLLNACKKLDMVYLRLCPSLSYNFIQEISKQVRVDKCNVTNEFFTIVKFPTRQHNLFPADDIFEV</sequence>
<reference evidence="2" key="1">
    <citation type="submission" date="2025-08" db="UniProtKB">
        <authorList>
            <consortium name="RefSeq"/>
        </authorList>
    </citation>
    <scope>IDENTIFICATION</scope>
</reference>
<dbReference type="OMA" id="XNTIMDI"/>
<evidence type="ECO:0000313" key="1">
    <source>
        <dbReference type="Proteomes" id="UP000079169"/>
    </source>
</evidence>
<proteinExistence type="predicted"/>
<dbReference type="Proteomes" id="UP000079169">
    <property type="component" value="Unplaced"/>
</dbReference>
<dbReference type="CDD" id="cd22126">
    <property type="entry name" value="F-box_FBXL15"/>
    <property type="match status" value="1"/>
</dbReference>
<protein>
    <submittedName>
        <fullName evidence="2">Uncharacterized F-box/LRR-repeat protein C02F5.7</fullName>
    </submittedName>
</protein>
<dbReference type="PaxDb" id="121845-A0A1S3CZ57"/>
<dbReference type="InterPro" id="IPR032675">
    <property type="entry name" value="LRR_dom_sf"/>
</dbReference>
<dbReference type="PANTHER" id="PTHR13318">
    <property type="entry name" value="PARTNER OF PAIRED, ISOFORM B-RELATED"/>
    <property type="match status" value="1"/>
</dbReference>
<dbReference type="SUPFAM" id="SSF52047">
    <property type="entry name" value="RNI-like"/>
    <property type="match status" value="1"/>
</dbReference>
<dbReference type="GO" id="GO:0031146">
    <property type="term" value="P:SCF-dependent proteasomal ubiquitin-dependent protein catabolic process"/>
    <property type="evidence" value="ECO:0007669"/>
    <property type="project" value="TreeGrafter"/>
</dbReference>
<dbReference type="Gene3D" id="3.80.10.10">
    <property type="entry name" value="Ribonuclease Inhibitor"/>
    <property type="match status" value="1"/>
</dbReference>
<dbReference type="STRING" id="121845.A0A1S3CZ57"/>
<dbReference type="GO" id="GO:0019005">
    <property type="term" value="C:SCF ubiquitin ligase complex"/>
    <property type="evidence" value="ECO:0007669"/>
    <property type="project" value="TreeGrafter"/>
</dbReference>
<organism evidence="1 2">
    <name type="scientific">Diaphorina citri</name>
    <name type="common">Asian citrus psyllid</name>
    <dbReference type="NCBI Taxonomy" id="121845"/>
    <lineage>
        <taxon>Eukaryota</taxon>
        <taxon>Metazoa</taxon>
        <taxon>Ecdysozoa</taxon>
        <taxon>Arthropoda</taxon>
        <taxon>Hexapoda</taxon>
        <taxon>Insecta</taxon>
        <taxon>Pterygota</taxon>
        <taxon>Neoptera</taxon>
        <taxon>Paraneoptera</taxon>
        <taxon>Hemiptera</taxon>
        <taxon>Sternorrhyncha</taxon>
        <taxon>Psylloidea</taxon>
        <taxon>Psyllidae</taxon>
        <taxon>Diaphorininae</taxon>
        <taxon>Diaphorina</taxon>
    </lineage>
</organism>
<accession>A0A1S3CZ57</accession>
<dbReference type="AlphaFoldDB" id="A0A1S3CZ57"/>
<dbReference type="RefSeq" id="XP_008470738.1">
    <property type="nucleotide sequence ID" value="XM_008472516.3"/>
</dbReference>
<name>A0A1S3CZ57_DIACI</name>
<keyword evidence="1" id="KW-1185">Reference proteome</keyword>
<gene>
    <name evidence="2" type="primary">LOC103507993</name>
</gene>
<evidence type="ECO:0000313" key="2">
    <source>
        <dbReference type="RefSeq" id="XP_008470738.1"/>
    </source>
</evidence>
<dbReference type="KEGG" id="dci:103507993"/>
<dbReference type="GeneID" id="103507993"/>